<dbReference type="InterPro" id="IPR003680">
    <property type="entry name" value="Flavodoxin_fold"/>
</dbReference>
<dbReference type="InterPro" id="IPR050104">
    <property type="entry name" value="FMN-dep_NADH:Q_OxRdtase_AzoR1"/>
</dbReference>
<gene>
    <name evidence="8" type="primary">azoR_3</name>
    <name evidence="6" type="synonym">azoR</name>
    <name evidence="8" type="ORF">EHSB41UT_04585</name>
</gene>
<keyword evidence="9" id="KW-1185">Reference proteome</keyword>
<comment type="cofactor">
    <cofactor evidence="6">
        <name>FMN</name>
        <dbReference type="ChEBI" id="CHEBI:58210"/>
    </cofactor>
    <text evidence="6">Binds 1 FMN per subunit.</text>
</comment>
<proteinExistence type="inferred from homology"/>
<evidence type="ECO:0000256" key="6">
    <source>
        <dbReference type="HAMAP-Rule" id="MF_01216"/>
    </source>
</evidence>
<dbReference type="AlphaFoldDB" id="A0A1X7ARP1"/>
<keyword evidence="4 6" id="KW-0520">NAD</keyword>
<keyword evidence="1 6" id="KW-0285">Flavoprotein</keyword>
<feature type="binding site" evidence="6">
    <location>
        <begin position="15"/>
        <end position="17"/>
    </location>
    <ligand>
        <name>FMN</name>
        <dbReference type="ChEBI" id="CHEBI:58210"/>
    </ligand>
</feature>
<dbReference type="GO" id="GO:0009055">
    <property type="term" value="F:electron transfer activity"/>
    <property type="evidence" value="ECO:0007669"/>
    <property type="project" value="UniProtKB-UniRule"/>
</dbReference>
<dbReference type="EC" id="1.6.5.-" evidence="6"/>
<accession>A0A1X7ARP1</accession>
<keyword evidence="3 6" id="KW-0560">Oxidoreductase</keyword>
<reference evidence="8 9" key="1">
    <citation type="submission" date="2017-03" db="EMBL/GenBank/DDBJ databases">
        <authorList>
            <person name="Afonso C.L."/>
            <person name="Miller P.J."/>
            <person name="Scott M.A."/>
            <person name="Spackman E."/>
            <person name="Goraichik I."/>
            <person name="Dimitrov K.M."/>
            <person name="Suarez D.L."/>
            <person name="Swayne D.E."/>
        </authorList>
    </citation>
    <scope>NUCLEOTIDE SEQUENCE [LARGE SCALE GENOMIC DNA]</scope>
    <source>
        <strain evidence="8">SB41UT1</strain>
    </source>
</reference>
<dbReference type="Pfam" id="PF02525">
    <property type="entry name" value="Flavodoxin_2"/>
    <property type="match status" value="1"/>
</dbReference>
<dbReference type="InterPro" id="IPR029039">
    <property type="entry name" value="Flavoprotein-like_sf"/>
</dbReference>
<dbReference type="EMBL" id="FWPT01000016">
    <property type="protein sequence ID" value="SMA50768.1"/>
    <property type="molecule type" value="Genomic_DNA"/>
</dbReference>
<sequence>MSTLILKSSILGEYSQSNKVIEQVIAELPEAKVRDLAVDTVPVLDASVANALRGGDSLTDEQQAVLDFSDELIAELKTADTVVITAPMYNFMIPTQLKNYLDIIARAGVTFRYTETGPVGLIENKKVIVVTTRGGIHVGSDRDHVTGYLKTMLGFIGLTDVDFIYSEAHAMGGELAAENHANAVEALKQALV</sequence>
<dbReference type="GO" id="GO:0016655">
    <property type="term" value="F:oxidoreductase activity, acting on NAD(P)H, quinone or similar compound as acceptor"/>
    <property type="evidence" value="ECO:0007669"/>
    <property type="project" value="InterPro"/>
</dbReference>
<keyword evidence="2 6" id="KW-0288">FMN</keyword>
<evidence type="ECO:0000259" key="7">
    <source>
        <dbReference type="Pfam" id="PF02525"/>
    </source>
</evidence>
<protein>
    <recommendedName>
        <fullName evidence="6">FMN dependent NADH:quinone oxidoreductase</fullName>
        <ecNumber evidence="6">1.6.5.-</ecNumber>
    </recommendedName>
    <alternativeName>
        <fullName evidence="6">Azo-dye reductase</fullName>
    </alternativeName>
    <alternativeName>
        <fullName evidence="6">FMN-dependent NADH-azo compound oxidoreductase</fullName>
    </alternativeName>
    <alternativeName>
        <fullName evidence="6">FMN-dependent NADH-azoreductase</fullName>
        <ecNumber evidence="6">1.7.1.17</ecNumber>
    </alternativeName>
</protein>
<evidence type="ECO:0000313" key="8">
    <source>
        <dbReference type="EMBL" id="SMA50768.1"/>
    </source>
</evidence>
<comment type="catalytic activity">
    <reaction evidence="6">
        <text>2 a quinone + NADH + H(+) = 2 a 1,4-benzosemiquinone + NAD(+)</text>
        <dbReference type="Rhea" id="RHEA:65952"/>
        <dbReference type="ChEBI" id="CHEBI:15378"/>
        <dbReference type="ChEBI" id="CHEBI:57540"/>
        <dbReference type="ChEBI" id="CHEBI:57945"/>
        <dbReference type="ChEBI" id="CHEBI:132124"/>
        <dbReference type="ChEBI" id="CHEBI:134225"/>
    </reaction>
</comment>
<comment type="function">
    <text evidence="6">Quinone reductase that provides resistance to thiol-specific stress caused by electrophilic quinones.</text>
</comment>
<evidence type="ECO:0000256" key="2">
    <source>
        <dbReference type="ARBA" id="ARBA00022643"/>
    </source>
</evidence>
<dbReference type="Proteomes" id="UP000196573">
    <property type="component" value="Unassembled WGS sequence"/>
</dbReference>
<evidence type="ECO:0000256" key="5">
    <source>
        <dbReference type="ARBA" id="ARBA00048542"/>
    </source>
</evidence>
<evidence type="ECO:0000313" key="9">
    <source>
        <dbReference type="Proteomes" id="UP000196573"/>
    </source>
</evidence>
<feature type="binding site" evidence="6">
    <location>
        <begin position="132"/>
        <end position="135"/>
    </location>
    <ligand>
        <name>FMN</name>
        <dbReference type="ChEBI" id="CHEBI:58210"/>
    </ligand>
</feature>
<dbReference type="PANTHER" id="PTHR43741">
    <property type="entry name" value="FMN-DEPENDENT NADH-AZOREDUCTASE 1"/>
    <property type="match status" value="1"/>
</dbReference>
<dbReference type="RefSeq" id="WP_278248171.1">
    <property type="nucleotide sequence ID" value="NZ_CBCSCN010000018.1"/>
</dbReference>
<evidence type="ECO:0000256" key="4">
    <source>
        <dbReference type="ARBA" id="ARBA00023027"/>
    </source>
</evidence>
<dbReference type="GO" id="GO:0016652">
    <property type="term" value="F:oxidoreductase activity, acting on NAD(P)H as acceptor"/>
    <property type="evidence" value="ECO:0007669"/>
    <property type="project" value="UniProtKB-UniRule"/>
</dbReference>
<comment type="subunit">
    <text evidence="6">Homodimer.</text>
</comment>
<dbReference type="EC" id="1.7.1.17" evidence="6"/>
<dbReference type="PANTHER" id="PTHR43741:SF2">
    <property type="entry name" value="FMN-DEPENDENT NADH:QUINONE OXIDOREDUCTASE"/>
    <property type="match status" value="1"/>
</dbReference>
<dbReference type="Gene3D" id="3.40.50.360">
    <property type="match status" value="1"/>
</dbReference>
<dbReference type="GO" id="GO:0010181">
    <property type="term" value="F:FMN binding"/>
    <property type="evidence" value="ECO:0007669"/>
    <property type="project" value="UniProtKB-UniRule"/>
</dbReference>
<organism evidence="8 9">
    <name type="scientific">Parendozoicomonas haliclonae</name>
    <dbReference type="NCBI Taxonomy" id="1960125"/>
    <lineage>
        <taxon>Bacteria</taxon>
        <taxon>Pseudomonadati</taxon>
        <taxon>Pseudomonadota</taxon>
        <taxon>Gammaproteobacteria</taxon>
        <taxon>Oceanospirillales</taxon>
        <taxon>Endozoicomonadaceae</taxon>
        <taxon>Parendozoicomonas</taxon>
    </lineage>
</organism>
<name>A0A1X7ARP1_9GAMM</name>
<comment type="catalytic activity">
    <reaction evidence="5">
        <text>N,N-dimethyl-1,4-phenylenediamine + anthranilate + 2 NAD(+) = 2-(4-dimethylaminophenyl)diazenylbenzoate + 2 NADH + 2 H(+)</text>
        <dbReference type="Rhea" id="RHEA:55872"/>
        <dbReference type="ChEBI" id="CHEBI:15378"/>
        <dbReference type="ChEBI" id="CHEBI:15783"/>
        <dbReference type="ChEBI" id="CHEBI:16567"/>
        <dbReference type="ChEBI" id="CHEBI:57540"/>
        <dbReference type="ChEBI" id="CHEBI:57945"/>
        <dbReference type="ChEBI" id="CHEBI:71579"/>
        <dbReference type="EC" id="1.7.1.17"/>
    </reaction>
    <physiologicalReaction direction="right-to-left" evidence="5">
        <dbReference type="Rhea" id="RHEA:55874"/>
    </physiologicalReaction>
</comment>
<feature type="domain" description="Flavodoxin-like fold" evidence="7">
    <location>
        <begin position="1"/>
        <end position="189"/>
    </location>
</feature>
<dbReference type="HAMAP" id="MF_01216">
    <property type="entry name" value="Azoreductase_type1"/>
    <property type="match status" value="1"/>
</dbReference>
<comment type="function">
    <text evidence="6">Also exhibits azoreductase activity. Catalyzes the reductive cleavage of the azo bond in aromatic azo compounds to the corresponding amines.</text>
</comment>
<evidence type="ECO:0000256" key="1">
    <source>
        <dbReference type="ARBA" id="ARBA00022630"/>
    </source>
</evidence>
<feature type="binding site" evidence="6">
    <location>
        <position position="9"/>
    </location>
    <ligand>
        <name>FMN</name>
        <dbReference type="ChEBI" id="CHEBI:58210"/>
    </ligand>
</feature>
<dbReference type="InterPro" id="IPR023048">
    <property type="entry name" value="NADH:quinone_OxRdtase_FMN_depd"/>
</dbReference>
<comment type="similarity">
    <text evidence="6">Belongs to the azoreductase type 1 family.</text>
</comment>
<evidence type="ECO:0000256" key="3">
    <source>
        <dbReference type="ARBA" id="ARBA00023002"/>
    </source>
</evidence>
<dbReference type="SUPFAM" id="SSF52218">
    <property type="entry name" value="Flavoproteins"/>
    <property type="match status" value="1"/>
</dbReference>
<feature type="binding site" evidence="6">
    <location>
        <begin position="88"/>
        <end position="91"/>
    </location>
    <ligand>
        <name>FMN</name>
        <dbReference type="ChEBI" id="CHEBI:58210"/>
    </ligand>
</feature>